<feature type="coiled-coil region" evidence="3">
    <location>
        <begin position="363"/>
        <end position="418"/>
    </location>
</feature>
<evidence type="ECO:0000259" key="4">
    <source>
        <dbReference type="PROSITE" id="PS51736"/>
    </source>
</evidence>
<dbReference type="InterPro" id="IPR036162">
    <property type="entry name" value="Resolvase-like_N_sf"/>
</dbReference>
<dbReference type="InterPro" id="IPR050639">
    <property type="entry name" value="SSR_resolvase"/>
</dbReference>
<name>A0ABW6CHM3_RAHSY</name>
<dbReference type="PANTHER" id="PTHR30461:SF2">
    <property type="entry name" value="SERINE RECOMBINASE PINE-RELATED"/>
    <property type="match status" value="1"/>
</dbReference>
<evidence type="ECO:0000256" key="3">
    <source>
        <dbReference type="SAM" id="Coils"/>
    </source>
</evidence>
<sequence length="500" mass="55987">MPQPNNGIAYSYVRFSSKRQEQGDSLRRQSQMAEQYAFKNGLKLSSKNFQDLGISAFREGTRPSLADMLTAIDEGQISPGSTIIIEAIDRLSRRGIDITLETLKEILRKDVQIVSLSDGLLLDRDSLNDLTSVIRIALAADLAHGESRRKSERLRQTKNKQREDALIGKPINKILPFWLTGNADGYALSDRADVARKIIKLKQEGKGSNMIAKVLNQEGIAGIRSPQWNHGSITKMLKSPALYGAYQTGQTNKDRELIDLDLVENYFPALITKEEWLLLQSDQSKSTKGRRTQNNPYSALLRCTCGGSLVKRQTTVKDKLYVYHICLNAKDGRCSQKLGIKGLEPALAKILGRLDFKKKHTVNQSMNEERLALEKRIANLNDQLLNMDDAPLTVLQTIGKLEHRLKEVTEAILNTEHKQRGIDAVDVEKLSSITDALELNILLKRILRSITVSGSGLKWNVKIEHISGDTQSFFMINGQIGLVSDSIALREQLLSFHEDS</sequence>
<dbReference type="Pfam" id="PF07508">
    <property type="entry name" value="Recombinase"/>
    <property type="match status" value="1"/>
</dbReference>
<dbReference type="SUPFAM" id="SSF53041">
    <property type="entry name" value="Resolvase-like"/>
    <property type="match status" value="1"/>
</dbReference>
<dbReference type="EMBL" id="JBHUCJ010000097">
    <property type="protein sequence ID" value="MFD3226619.1"/>
    <property type="molecule type" value="Genomic_DNA"/>
</dbReference>
<dbReference type="Gene3D" id="3.90.1750.20">
    <property type="entry name" value="Putative Large Serine Recombinase, Chain B, Domain 2"/>
    <property type="match status" value="1"/>
</dbReference>
<dbReference type="InterPro" id="IPR011109">
    <property type="entry name" value="DNA_bind_recombinase_dom"/>
</dbReference>
<proteinExistence type="predicted"/>
<dbReference type="Gene3D" id="3.40.50.1390">
    <property type="entry name" value="Resolvase, N-terminal catalytic domain"/>
    <property type="match status" value="1"/>
</dbReference>
<gene>
    <name evidence="6" type="ORF">ACFPK4_24055</name>
</gene>
<dbReference type="PROSITE" id="PS51737">
    <property type="entry name" value="RECOMBINASE_DNA_BIND"/>
    <property type="match status" value="1"/>
</dbReference>
<evidence type="ECO:0000259" key="5">
    <source>
        <dbReference type="PROSITE" id="PS51737"/>
    </source>
</evidence>
<dbReference type="SMART" id="SM00857">
    <property type="entry name" value="Resolvase"/>
    <property type="match status" value="1"/>
</dbReference>
<accession>A0ABW6CHM3</accession>
<dbReference type="PROSITE" id="PS51736">
    <property type="entry name" value="RECOMBINASES_3"/>
    <property type="match status" value="1"/>
</dbReference>
<feature type="domain" description="Recombinase" evidence="5">
    <location>
        <begin position="176"/>
        <end position="289"/>
    </location>
</feature>
<dbReference type="PANTHER" id="PTHR30461">
    <property type="entry name" value="DNA-INVERTASE FROM LAMBDOID PROPHAGE"/>
    <property type="match status" value="1"/>
</dbReference>
<feature type="domain" description="Resolvase/invertase-type recombinase catalytic" evidence="4">
    <location>
        <begin position="8"/>
        <end position="161"/>
    </location>
</feature>
<dbReference type="Pfam" id="PF00239">
    <property type="entry name" value="Resolvase"/>
    <property type="match status" value="1"/>
</dbReference>
<dbReference type="CDD" id="cd00338">
    <property type="entry name" value="Ser_Recombinase"/>
    <property type="match status" value="1"/>
</dbReference>
<dbReference type="Proteomes" id="UP001598201">
    <property type="component" value="Unassembled WGS sequence"/>
</dbReference>
<reference evidence="6 7" key="1">
    <citation type="submission" date="2024-09" db="EMBL/GenBank/DDBJ databases">
        <title>Genomes of Rahnella.</title>
        <authorList>
            <person name="Mnguni F.C."/>
            <person name="Shin G.Y."/>
            <person name="Coutinho T."/>
        </authorList>
    </citation>
    <scope>NUCLEOTIDE SEQUENCE [LARGE SCALE GENOMIC DNA]</scope>
    <source>
        <strain evidence="6 7">20WA0057</strain>
    </source>
</reference>
<keyword evidence="3" id="KW-0175">Coiled coil</keyword>
<keyword evidence="2" id="KW-0233">DNA recombination</keyword>
<keyword evidence="1" id="KW-0238">DNA-binding</keyword>
<dbReference type="InterPro" id="IPR006119">
    <property type="entry name" value="Resolv_N"/>
</dbReference>
<dbReference type="RefSeq" id="WP_379672258.1">
    <property type="nucleotide sequence ID" value="NZ_JBHUCJ010000097.1"/>
</dbReference>
<evidence type="ECO:0000313" key="6">
    <source>
        <dbReference type="EMBL" id="MFD3226619.1"/>
    </source>
</evidence>
<evidence type="ECO:0000256" key="1">
    <source>
        <dbReference type="ARBA" id="ARBA00023125"/>
    </source>
</evidence>
<dbReference type="InterPro" id="IPR038109">
    <property type="entry name" value="DNA_bind_recomb_sf"/>
</dbReference>
<protein>
    <submittedName>
        <fullName evidence="6">Recombinase family protein</fullName>
    </submittedName>
</protein>
<comment type="caution">
    <text evidence="6">The sequence shown here is derived from an EMBL/GenBank/DDBJ whole genome shotgun (WGS) entry which is preliminary data.</text>
</comment>
<keyword evidence="7" id="KW-1185">Reference proteome</keyword>
<evidence type="ECO:0000313" key="7">
    <source>
        <dbReference type="Proteomes" id="UP001598201"/>
    </source>
</evidence>
<organism evidence="6 7">
    <name type="scientific">Rahnella sp. (strain Y9602)</name>
    <dbReference type="NCBI Taxonomy" id="2703885"/>
    <lineage>
        <taxon>Bacteria</taxon>
        <taxon>Pseudomonadati</taxon>
        <taxon>Pseudomonadota</taxon>
        <taxon>Gammaproteobacteria</taxon>
        <taxon>Enterobacterales</taxon>
        <taxon>Yersiniaceae</taxon>
        <taxon>Rahnella</taxon>
    </lineage>
</organism>
<evidence type="ECO:0000256" key="2">
    <source>
        <dbReference type="ARBA" id="ARBA00023172"/>
    </source>
</evidence>